<keyword evidence="3" id="KW-1133">Transmembrane helix</keyword>
<comment type="caution">
    <text evidence="5">The sequence shown here is derived from an EMBL/GenBank/DDBJ whole genome shotgun (WGS) entry which is preliminary data.</text>
</comment>
<dbReference type="RefSeq" id="WP_378041247.1">
    <property type="nucleotide sequence ID" value="NZ_JBHLWH010000026.1"/>
</dbReference>
<keyword evidence="6" id="KW-1185">Reference proteome</keyword>
<proteinExistence type="predicted"/>
<dbReference type="Pfam" id="PF07681">
    <property type="entry name" value="DoxX"/>
    <property type="match status" value="1"/>
</dbReference>
<evidence type="ECO:0000256" key="3">
    <source>
        <dbReference type="ARBA" id="ARBA00022989"/>
    </source>
</evidence>
<evidence type="ECO:0000256" key="4">
    <source>
        <dbReference type="ARBA" id="ARBA00023136"/>
    </source>
</evidence>
<dbReference type="Proteomes" id="UP001589766">
    <property type="component" value="Unassembled WGS sequence"/>
</dbReference>
<dbReference type="InterPro" id="IPR032808">
    <property type="entry name" value="DoxX"/>
</dbReference>
<name>A0ABV6F565_9MICC</name>
<keyword evidence="2" id="KW-0812">Transmembrane</keyword>
<evidence type="ECO:0000313" key="5">
    <source>
        <dbReference type="EMBL" id="MFC0248651.1"/>
    </source>
</evidence>
<dbReference type="EMBL" id="JBHLWH010000026">
    <property type="protein sequence ID" value="MFC0248651.1"/>
    <property type="molecule type" value="Genomic_DNA"/>
</dbReference>
<comment type="subcellular location">
    <subcellularLocation>
        <location evidence="1">Membrane</location>
        <topology evidence="1">Multi-pass membrane protein</topology>
    </subcellularLocation>
</comment>
<keyword evidence="4" id="KW-0472">Membrane</keyword>
<protein>
    <submittedName>
        <fullName evidence="5">DoxX family protein</fullName>
    </submittedName>
</protein>
<evidence type="ECO:0000256" key="2">
    <source>
        <dbReference type="ARBA" id="ARBA00022692"/>
    </source>
</evidence>
<accession>A0ABV6F565</accession>
<sequence length="151" mass="15828">MKNPLIAAIRPAARVLTGSMYALLGYEAAKAPGPRVGMAAPLLDSLRKVAPLPVDNETVVRANGAVQMAAGSMLALGAAPRLSAAALVGSMVPTTFAGHPFWKVQDPAARSQQRTQFLKNMSLIGGLLFTALDAGQHRQEKKSRKVAQQAA</sequence>
<organism evidence="5 6">
    <name type="scientific">Citricoccus parietis</name>
    <dbReference type="NCBI Taxonomy" id="592307"/>
    <lineage>
        <taxon>Bacteria</taxon>
        <taxon>Bacillati</taxon>
        <taxon>Actinomycetota</taxon>
        <taxon>Actinomycetes</taxon>
        <taxon>Micrococcales</taxon>
        <taxon>Micrococcaceae</taxon>
        <taxon>Citricoccus</taxon>
    </lineage>
</organism>
<evidence type="ECO:0000313" key="6">
    <source>
        <dbReference type="Proteomes" id="UP001589766"/>
    </source>
</evidence>
<reference evidence="5 6" key="1">
    <citation type="submission" date="2024-09" db="EMBL/GenBank/DDBJ databases">
        <authorList>
            <person name="Sun Q."/>
            <person name="Mori K."/>
        </authorList>
    </citation>
    <scope>NUCLEOTIDE SEQUENCE [LARGE SCALE GENOMIC DNA]</scope>
    <source>
        <strain evidence="5 6">CCM 7609</strain>
    </source>
</reference>
<gene>
    <name evidence="5" type="ORF">ACFFIO_09065</name>
</gene>
<evidence type="ECO:0000256" key="1">
    <source>
        <dbReference type="ARBA" id="ARBA00004141"/>
    </source>
</evidence>